<accession>A0AAU7MDI1</accession>
<dbReference type="GO" id="GO:0010041">
    <property type="term" value="P:response to iron(III) ion"/>
    <property type="evidence" value="ECO:0007669"/>
    <property type="project" value="TreeGrafter"/>
</dbReference>
<dbReference type="EMBL" id="CP159342">
    <property type="protein sequence ID" value="XCH76324.1"/>
    <property type="molecule type" value="Genomic_DNA"/>
</dbReference>
<dbReference type="EMBL" id="CP157762">
    <property type="protein sequence ID" value="XBP95620.1"/>
    <property type="molecule type" value="Genomic_DNA"/>
</dbReference>
<reference evidence="12" key="2">
    <citation type="submission" date="2024-06" db="EMBL/GenBank/DDBJ databases">
        <title>Micromonospora mangrovi CCTCC AA 2012012 genome sequences.</title>
        <authorList>
            <person name="Gao J."/>
        </authorList>
    </citation>
    <scope>NUCLEOTIDE SEQUENCE</scope>
    <source>
        <strain evidence="12">CCTCC AA 2012012</strain>
    </source>
</reference>
<keyword evidence="7 8" id="KW-0472">Membrane</keyword>
<dbReference type="GO" id="GO:0016763">
    <property type="term" value="F:pentosyltransferase activity"/>
    <property type="evidence" value="ECO:0007669"/>
    <property type="project" value="TreeGrafter"/>
</dbReference>
<organism evidence="11">
    <name type="scientific">Micromonospora sp. CCTCC AA 2012012</name>
    <dbReference type="NCBI Taxonomy" id="3111921"/>
    <lineage>
        <taxon>Bacteria</taxon>
        <taxon>Bacillati</taxon>
        <taxon>Actinomycetota</taxon>
        <taxon>Actinomycetes</taxon>
        <taxon>Micromonosporales</taxon>
        <taxon>Micromonosporaceae</taxon>
        <taxon>Micromonospora</taxon>
    </lineage>
</organism>
<dbReference type="GO" id="GO:0005886">
    <property type="term" value="C:plasma membrane"/>
    <property type="evidence" value="ECO:0007669"/>
    <property type="project" value="UniProtKB-SubCell"/>
</dbReference>
<evidence type="ECO:0000256" key="2">
    <source>
        <dbReference type="ARBA" id="ARBA00022475"/>
    </source>
</evidence>
<evidence type="ECO:0000256" key="8">
    <source>
        <dbReference type="SAM" id="Phobius"/>
    </source>
</evidence>
<reference evidence="11" key="1">
    <citation type="submission" date="2024-01" db="EMBL/GenBank/DDBJ databases">
        <title>The genome sequence of Micromonospora mangrovi CCTCC AA 2012012.</title>
        <authorList>
            <person name="Gao J."/>
        </authorList>
    </citation>
    <scope>NUCLEOTIDE SEQUENCE</scope>
    <source>
        <strain evidence="11">CCTCC AA 2012012</strain>
    </source>
</reference>
<keyword evidence="6 8" id="KW-1133">Transmembrane helix</keyword>
<sequence>MSSLLHTSSEHATAASRPVPGRLRRLLRGRPAEPAWARPALLVLLAATAVLYLWDPAGRGWANSYYAGAVQSATRNGTAFFFGSVDAANFITVDKPPASLWLMALSGRIFGFSSWSMLLPQALAGVASVALLHAAVRRWHGPAAGLVAGAVLAVTPVAVLMFRYNNPDALLVLLLVLAAYATVRAVERGHVGWLLLAGTAIGAGFLTKMLQAFLVLPALAVAYLVAAPVPLRRRIGHLLAGGAAMLVAAGWWVAVVDLWPASHRPYVGGSEDNSVLGLTLGYNGFGRIFGGDGNTTAGTPGGGTGLPAGMQLPAGMDLPAGGMGGFGGATGIGRMFGDAVGGQVSWLLPAALITLVVGAWLTGRAPRTDRFRASLLLWGGWLLVTATVFSWMEGIFHEYYTVALAPAIGALVGIGGRELWVRREGIVARVGLAAAAAATGAWGYVLLDRTPDWHPELRVVLVAVTVVAVAGLLTPRRLALRLSVVGLVAALLTGLLGNAAYAVQTVSSVRTGPIPTAGPGGGPAGAAGGQAALAERLEQMFPGGRLPAGFPEPPGGAGGLPGAGGRVDPALASLLRGTTSTWAAAVVSTSEAAQLQLASGRPVMGLGGFTGSDPVPTLAAFQRRVADGDVRYLVAMGGPMSGMPGGGSVGGPMAASGPVAEITAWVSTHFPSSTVGGRTVYDLTKEKN</sequence>
<feature type="transmembrane region" description="Helical" evidence="8">
    <location>
        <begin position="426"/>
        <end position="445"/>
    </location>
</feature>
<dbReference type="Pfam" id="PF13231">
    <property type="entry name" value="PMT_2"/>
    <property type="match status" value="1"/>
</dbReference>
<dbReference type="InterPro" id="IPR038731">
    <property type="entry name" value="RgtA/B/C-like"/>
</dbReference>
<evidence type="ECO:0000259" key="9">
    <source>
        <dbReference type="Pfam" id="PF13231"/>
    </source>
</evidence>
<evidence type="ECO:0000256" key="1">
    <source>
        <dbReference type="ARBA" id="ARBA00004651"/>
    </source>
</evidence>
<keyword evidence="3" id="KW-0328">Glycosyltransferase</keyword>
<dbReference type="PANTHER" id="PTHR33908">
    <property type="entry name" value="MANNOSYLTRANSFERASE YKCB-RELATED"/>
    <property type="match status" value="1"/>
</dbReference>
<dbReference type="InterPro" id="IPR050297">
    <property type="entry name" value="LipidA_mod_glycosyltrf_83"/>
</dbReference>
<feature type="transmembrane region" description="Helical" evidence="8">
    <location>
        <begin position="35"/>
        <end position="54"/>
    </location>
</feature>
<feature type="transmembrane region" description="Helical" evidence="8">
    <location>
        <begin position="375"/>
        <end position="392"/>
    </location>
</feature>
<evidence type="ECO:0000256" key="5">
    <source>
        <dbReference type="ARBA" id="ARBA00022692"/>
    </source>
</evidence>
<dbReference type="AlphaFoldDB" id="A0AAU7MDI1"/>
<feature type="transmembrane region" description="Helical" evidence="8">
    <location>
        <begin position="238"/>
        <end position="259"/>
    </location>
</feature>
<evidence type="ECO:0000256" key="4">
    <source>
        <dbReference type="ARBA" id="ARBA00022679"/>
    </source>
</evidence>
<dbReference type="InterPro" id="IPR056785">
    <property type="entry name" value="YkcA/B-like_C"/>
</dbReference>
<feature type="transmembrane region" description="Helical" evidence="8">
    <location>
        <begin position="344"/>
        <end position="363"/>
    </location>
</feature>
<protein>
    <submittedName>
        <fullName evidence="11">Glycosyltransferase family 39 protein</fullName>
    </submittedName>
</protein>
<keyword evidence="4" id="KW-0808">Transferase</keyword>
<keyword evidence="2" id="KW-1003">Cell membrane</keyword>
<feature type="transmembrane region" description="Helical" evidence="8">
    <location>
        <begin position="482"/>
        <end position="503"/>
    </location>
</feature>
<evidence type="ECO:0000256" key="7">
    <source>
        <dbReference type="ARBA" id="ARBA00023136"/>
    </source>
</evidence>
<feature type="domain" description="Glycosyltransferase RgtA/B/C/D-like" evidence="9">
    <location>
        <begin position="94"/>
        <end position="251"/>
    </location>
</feature>
<proteinExistence type="predicted"/>
<dbReference type="PANTHER" id="PTHR33908:SF3">
    <property type="entry name" value="UNDECAPRENYL PHOSPHATE-ALPHA-4-AMINO-4-DEOXY-L-ARABINOSE ARABINOSYL TRANSFERASE"/>
    <property type="match status" value="1"/>
</dbReference>
<feature type="transmembrane region" description="Helical" evidence="8">
    <location>
        <begin position="144"/>
        <end position="163"/>
    </location>
</feature>
<feature type="transmembrane region" description="Helical" evidence="8">
    <location>
        <begin position="457"/>
        <end position="475"/>
    </location>
</feature>
<dbReference type="Pfam" id="PF24878">
    <property type="entry name" value="YkcB_C"/>
    <property type="match status" value="1"/>
</dbReference>
<feature type="transmembrane region" description="Helical" evidence="8">
    <location>
        <begin position="398"/>
        <end position="414"/>
    </location>
</feature>
<name>A0AAU7MDI1_9ACTN</name>
<feature type="domain" description="Putative mannosyltransferase YkcA/B-like C-terminal" evidence="10">
    <location>
        <begin position="578"/>
        <end position="669"/>
    </location>
</feature>
<evidence type="ECO:0000259" key="10">
    <source>
        <dbReference type="Pfam" id="PF24878"/>
    </source>
</evidence>
<evidence type="ECO:0000313" key="12">
    <source>
        <dbReference type="EMBL" id="XCH76324.1"/>
    </source>
</evidence>
<feature type="transmembrane region" description="Helical" evidence="8">
    <location>
        <begin position="109"/>
        <end position="132"/>
    </location>
</feature>
<dbReference type="RefSeq" id="WP_350936600.1">
    <property type="nucleotide sequence ID" value="NZ_CP157762.1"/>
</dbReference>
<keyword evidence="5 8" id="KW-0812">Transmembrane</keyword>
<dbReference type="GO" id="GO:0009103">
    <property type="term" value="P:lipopolysaccharide biosynthetic process"/>
    <property type="evidence" value="ECO:0007669"/>
    <property type="project" value="UniProtKB-ARBA"/>
</dbReference>
<evidence type="ECO:0000256" key="6">
    <source>
        <dbReference type="ARBA" id="ARBA00022989"/>
    </source>
</evidence>
<gene>
    <name evidence="12" type="ORF">ABUL08_09615</name>
    <name evidence="11" type="ORF">VK199_09565</name>
</gene>
<feature type="transmembrane region" description="Helical" evidence="8">
    <location>
        <begin position="169"/>
        <end position="186"/>
    </location>
</feature>
<evidence type="ECO:0000313" key="11">
    <source>
        <dbReference type="EMBL" id="XBP95620.1"/>
    </source>
</evidence>
<evidence type="ECO:0000256" key="3">
    <source>
        <dbReference type="ARBA" id="ARBA00022676"/>
    </source>
</evidence>
<feature type="transmembrane region" description="Helical" evidence="8">
    <location>
        <begin position="213"/>
        <end position="231"/>
    </location>
</feature>
<comment type="subcellular location">
    <subcellularLocation>
        <location evidence="1">Cell membrane</location>
        <topology evidence="1">Multi-pass membrane protein</topology>
    </subcellularLocation>
</comment>